<dbReference type="Proteomes" id="UP001164250">
    <property type="component" value="Chromosome 3"/>
</dbReference>
<evidence type="ECO:0000313" key="1">
    <source>
        <dbReference type="EMBL" id="KAJ0103701.1"/>
    </source>
</evidence>
<proteinExistence type="predicted"/>
<organism evidence="1 2">
    <name type="scientific">Pistacia atlantica</name>
    <dbReference type="NCBI Taxonomy" id="434234"/>
    <lineage>
        <taxon>Eukaryota</taxon>
        <taxon>Viridiplantae</taxon>
        <taxon>Streptophyta</taxon>
        <taxon>Embryophyta</taxon>
        <taxon>Tracheophyta</taxon>
        <taxon>Spermatophyta</taxon>
        <taxon>Magnoliopsida</taxon>
        <taxon>eudicotyledons</taxon>
        <taxon>Gunneridae</taxon>
        <taxon>Pentapetalae</taxon>
        <taxon>rosids</taxon>
        <taxon>malvids</taxon>
        <taxon>Sapindales</taxon>
        <taxon>Anacardiaceae</taxon>
        <taxon>Pistacia</taxon>
    </lineage>
</organism>
<sequence>MEFHSKARPNKLTPTPEMEFHSKPCSKKLTPTPEMEFDSIKIKPPPPPPTTTPTVKFLLLLIWKPPVQICAGFDSATGDRETLLRFVESRFPQPPLAAVTVIRDDYREKVYDDVTSPVIVRVVVLQHKSVRWHLERMVRWAEDLAKRGGKKAVDPAVGSPRMEIRKFGKSYSQLLELMLEHAQMEERVVFPVLEMADRGLCKGANEEHAKHLPIMNGIKEDIKSIGVLDSGTPVYQEALYNLSVRLKSLQGHCKEHFEEEERDLLPLVQATEMSKEQQKKILFQCVNTMQGTHSHLFKVFLEGLLPQEAMLYLDLITDAVAKNQLSPCYL</sequence>
<gene>
    <name evidence="1" type="ORF">Patl1_05878</name>
</gene>
<comment type="caution">
    <text evidence="1">The sequence shown here is derived from an EMBL/GenBank/DDBJ whole genome shotgun (WGS) entry which is preliminary data.</text>
</comment>
<accession>A0ACC1BX36</accession>
<evidence type="ECO:0000313" key="2">
    <source>
        <dbReference type="Proteomes" id="UP001164250"/>
    </source>
</evidence>
<keyword evidence="2" id="KW-1185">Reference proteome</keyword>
<dbReference type="EMBL" id="CM047899">
    <property type="protein sequence ID" value="KAJ0103701.1"/>
    <property type="molecule type" value="Genomic_DNA"/>
</dbReference>
<reference evidence="2" key="1">
    <citation type="journal article" date="2023" name="G3 (Bethesda)">
        <title>Genome assembly and association tests identify interacting loci associated with vigor, precocity, and sex in interspecific pistachio rootstocks.</title>
        <authorList>
            <person name="Palmer W."/>
            <person name="Jacygrad E."/>
            <person name="Sagayaradj S."/>
            <person name="Cavanaugh K."/>
            <person name="Han R."/>
            <person name="Bertier L."/>
            <person name="Beede B."/>
            <person name="Kafkas S."/>
            <person name="Golino D."/>
            <person name="Preece J."/>
            <person name="Michelmore R."/>
        </authorList>
    </citation>
    <scope>NUCLEOTIDE SEQUENCE [LARGE SCALE GENOMIC DNA]</scope>
</reference>
<name>A0ACC1BX36_9ROSI</name>
<protein>
    <submittedName>
        <fullName evidence="1">Uncharacterized protein</fullName>
    </submittedName>
</protein>